<evidence type="ECO:0000313" key="1">
    <source>
        <dbReference type="EMBL" id="MDX8489204.1"/>
    </source>
</evidence>
<organism evidence="1 2">
    <name type="scientific">Mesorhizobium humile</name>
    <dbReference type="NCBI Taxonomy" id="3072313"/>
    <lineage>
        <taxon>Bacteria</taxon>
        <taxon>Pseudomonadati</taxon>
        <taxon>Pseudomonadota</taxon>
        <taxon>Alphaproteobacteria</taxon>
        <taxon>Hyphomicrobiales</taxon>
        <taxon>Phyllobacteriaceae</taxon>
        <taxon>Mesorhizobium</taxon>
    </lineage>
</organism>
<dbReference type="Proteomes" id="UP001280156">
    <property type="component" value="Unassembled WGS sequence"/>
</dbReference>
<proteinExistence type="predicted"/>
<dbReference type="RefSeq" id="WP_320298379.1">
    <property type="nucleotide sequence ID" value="NZ_JAVIIU010000016.1"/>
</dbReference>
<sequence length="63" mass="6540">MAEPAIGKPVHEVNAARYDSDCQEALAGSLDGLLAQAEAAGLGRNRAATALMYLAGKRLNART</sequence>
<accession>A0ABU4YTH4</accession>
<evidence type="ECO:0000313" key="2">
    <source>
        <dbReference type="Proteomes" id="UP001280156"/>
    </source>
</evidence>
<keyword evidence="2" id="KW-1185">Reference proteome</keyword>
<comment type="caution">
    <text evidence="1">The sequence shown here is derived from an EMBL/GenBank/DDBJ whole genome shotgun (WGS) entry which is preliminary data.</text>
</comment>
<gene>
    <name evidence="1" type="ORF">RFM52_28935</name>
</gene>
<name>A0ABU4YTH4_9HYPH</name>
<dbReference type="EMBL" id="JAVIIV010000028">
    <property type="protein sequence ID" value="MDX8489204.1"/>
    <property type="molecule type" value="Genomic_DNA"/>
</dbReference>
<protein>
    <submittedName>
        <fullName evidence="1">Uncharacterized protein</fullName>
    </submittedName>
</protein>
<reference evidence="1 2" key="1">
    <citation type="submission" date="2023-08" db="EMBL/GenBank/DDBJ databases">
        <title>Implementing the SeqCode for naming new Mesorhizobium species isolated from Vachellia karroo root nodules.</title>
        <authorList>
            <person name="Van Lill M."/>
        </authorList>
    </citation>
    <scope>NUCLEOTIDE SEQUENCE [LARGE SCALE GENOMIC DNA]</scope>
    <source>
        <strain evidence="1 2">VK2B</strain>
    </source>
</reference>